<dbReference type="CDD" id="cd01949">
    <property type="entry name" value="GGDEF"/>
    <property type="match status" value="1"/>
</dbReference>
<dbReference type="SMART" id="SM00052">
    <property type="entry name" value="EAL"/>
    <property type="match status" value="1"/>
</dbReference>
<dbReference type="InterPro" id="IPR050706">
    <property type="entry name" value="Cyclic-di-GMP_PDE-like"/>
</dbReference>
<keyword evidence="1" id="KW-1133">Transmembrane helix</keyword>
<dbReference type="InterPro" id="IPR001633">
    <property type="entry name" value="EAL_dom"/>
</dbReference>
<dbReference type="SUPFAM" id="SSF55073">
    <property type="entry name" value="Nucleotide cyclase"/>
    <property type="match status" value="1"/>
</dbReference>
<dbReference type="CDD" id="cd01948">
    <property type="entry name" value="EAL"/>
    <property type="match status" value="1"/>
</dbReference>
<accession>A0AB38YC87</accession>
<dbReference type="Pfam" id="PF00563">
    <property type="entry name" value="EAL"/>
    <property type="match status" value="1"/>
</dbReference>
<dbReference type="InterPro" id="IPR035919">
    <property type="entry name" value="EAL_sf"/>
</dbReference>
<protein>
    <submittedName>
        <fullName evidence="4">Bifunctional diguanylate cyclase/phosphodiesterase</fullName>
    </submittedName>
</protein>
<feature type="domain" description="EAL" evidence="2">
    <location>
        <begin position="246"/>
        <end position="500"/>
    </location>
</feature>
<evidence type="ECO:0000259" key="3">
    <source>
        <dbReference type="PROSITE" id="PS50887"/>
    </source>
</evidence>
<keyword evidence="1" id="KW-0812">Transmembrane</keyword>
<dbReference type="PANTHER" id="PTHR33121:SF79">
    <property type="entry name" value="CYCLIC DI-GMP PHOSPHODIESTERASE PDED-RELATED"/>
    <property type="match status" value="1"/>
</dbReference>
<dbReference type="SUPFAM" id="SSF141868">
    <property type="entry name" value="EAL domain-like"/>
    <property type="match status" value="1"/>
</dbReference>
<dbReference type="GO" id="GO:0071111">
    <property type="term" value="F:cyclic-guanylate-specific phosphodiesterase activity"/>
    <property type="evidence" value="ECO:0007669"/>
    <property type="project" value="InterPro"/>
</dbReference>
<feature type="transmembrane region" description="Helical" evidence="1">
    <location>
        <begin position="46"/>
        <end position="67"/>
    </location>
</feature>
<dbReference type="SMART" id="SM00267">
    <property type="entry name" value="GGDEF"/>
    <property type="match status" value="1"/>
</dbReference>
<evidence type="ECO:0000256" key="1">
    <source>
        <dbReference type="SAM" id="Phobius"/>
    </source>
</evidence>
<proteinExistence type="predicted"/>
<dbReference type="Pfam" id="PF00990">
    <property type="entry name" value="GGDEF"/>
    <property type="match status" value="1"/>
</dbReference>
<keyword evidence="1" id="KW-0472">Membrane</keyword>
<dbReference type="NCBIfam" id="TIGR00254">
    <property type="entry name" value="GGDEF"/>
    <property type="match status" value="1"/>
</dbReference>
<feature type="domain" description="GGDEF" evidence="3">
    <location>
        <begin position="104"/>
        <end position="237"/>
    </location>
</feature>
<dbReference type="InterPro" id="IPR000160">
    <property type="entry name" value="GGDEF_dom"/>
</dbReference>
<dbReference type="InterPro" id="IPR029787">
    <property type="entry name" value="Nucleotide_cyclase"/>
</dbReference>
<dbReference type="PANTHER" id="PTHR33121">
    <property type="entry name" value="CYCLIC DI-GMP PHOSPHODIESTERASE PDEF"/>
    <property type="match status" value="1"/>
</dbReference>
<dbReference type="PROSITE" id="PS50887">
    <property type="entry name" value="GGDEF"/>
    <property type="match status" value="1"/>
</dbReference>
<dbReference type="Gene3D" id="3.30.70.270">
    <property type="match status" value="1"/>
</dbReference>
<dbReference type="InterPro" id="IPR043128">
    <property type="entry name" value="Rev_trsase/Diguanyl_cyclase"/>
</dbReference>
<dbReference type="Gene3D" id="3.20.20.450">
    <property type="entry name" value="EAL domain"/>
    <property type="match status" value="1"/>
</dbReference>
<organism evidence="4">
    <name type="scientific">Salinispirillum sp. LH 10-3-1</name>
    <dbReference type="NCBI Taxonomy" id="2952525"/>
    <lineage>
        <taxon>Bacteria</taxon>
        <taxon>Pseudomonadati</taxon>
        <taxon>Pseudomonadota</taxon>
        <taxon>Gammaproteobacteria</taxon>
        <taxon>Oceanospirillales</taxon>
        <taxon>Saccharospirillaceae</taxon>
        <taxon>Salinispirillum</taxon>
    </lineage>
</organism>
<dbReference type="EMBL" id="CP101717">
    <property type="protein sequence ID" value="WLD56932.1"/>
    <property type="molecule type" value="Genomic_DNA"/>
</dbReference>
<name>A0AB38YC87_9GAMM</name>
<feature type="transmembrane region" description="Helical" evidence="1">
    <location>
        <begin position="7"/>
        <end position="26"/>
    </location>
</feature>
<evidence type="ECO:0000313" key="4">
    <source>
        <dbReference type="EMBL" id="WLD56932.1"/>
    </source>
</evidence>
<evidence type="ECO:0000259" key="2">
    <source>
        <dbReference type="PROSITE" id="PS50883"/>
    </source>
</evidence>
<dbReference type="AlphaFoldDB" id="A0AB38YC87"/>
<sequence>MPTVNITALRLALIYIILGVLWILFSDQALERVVDSAEALSRLQTYKGWFFVVMTGVLFFFLARSAILREKALSERDVLTQLLNRHMFRRELENELRLAVQGGEHLALLHINLDGFRQINNSAGHAVGDDLLRRTADTLRDLFDTRAVIGRIAGDEFSVSLRDIDWDSELVPLITELVTAIRAIRLPDHPAVGLSASVGVAHFPLDGLHGKTLIAAAALALDEAKHAGVGQFRLYNQNYGDDVHSRLQLMLDFKTALADDALSVVYQPQFDAKTRRISGVEVLVRWVREDGQAVRPDVFIPLAEQQGLIGEVTQFVCRRASQELMSAGLLGQSVPRMSLNLSANDVAGDYAVSHLAGLFSSHEVHPEWVQLEITETAVMDNLENSLLCLNGLRELGFQVSVDDFGTGYSSLSMLRSLPVQELKIDQSFISDIPGSSSDCMIVRTIIAMAHALGLRVVAEGVETEQQATFLVNHACNEFQGYLFARPMPLRELAAFVAQPALMEATVNVS</sequence>
<dbReference type="RefSeq" id="WP_304994218.1">
    <property type="nucleotide sequence ID" value="NZ_CP101717.1"/>
</dbReference>
<reference evidence="4" key="1">
    <citation type="submission" date="2022-07" db="EMBL/GenBank/DDBJ databases">
        <title>Complete genome sequence of Salinispirillum sp. LH10-3-1 capable of multiple carbohydrate inversion isolated from a soda lake.</title>
        <authorList>
            <person name="Liu J."/>
            <person name="Zhai Y."/>
            <person name="Zhang H."/>
            <person name="Yang H."/>
            <person name="Qu J."/>
            <person name="Li J."/>
        </authorList>
    </citation>
    <scope>NUCLEOTIDE SEQUENCE</scope>
    <source>
        <strain evidence="4">LH 10-3-1</strain>
    </source>
</reference>
<gene>
    <name evidence="4" type="ORF">NFC81_09335</name>
</gene>
<dbReference type="PROSITE" id="PS50883">
    <property type="entry name" value="EAL"/>
    <property type="match status" value="1"/>
</dbReference>